<dbReference type="EMBL" id="HG793129">
    <property type="protein sequence ID" value="CDK28700.1"/>
    <property type="molecule type" value="Genomic_DNA"/>
</dbReference>
<gene>
    <name evidence="1" type="ORF">KUCA_T00004684001</name>
</gene>
<evidence type="ECO:0000313" key="1">
    <source>
        <dbReference type="EMBL" id="CDK28700.1"/>
    </source>
</evidence>
<reference evidence="1" key="1">
    <citation type="submission" date="2013-12" db="EMBL/GenBank/DDBJ databases">
        <authorList>
            <person name="Genoscope - CEA"/>
        </authorList>
    </citation>
    <scope>NUCLEOTIDE SEQUENCE</scope>
    <source>
        <strain evidence="1">CBS 1993</strain>
    </source>
</reference>
<dbReference type="AlphaFoldDB" id="W6MXD5"/>
<keyword evidence="2" id="KW-1185">Reference proteome</keyword>
<evidence type="ECO:0000313" key="2">
    <source>
        <dbReference type="Proteomes" id="UP000019384"/>
    </source>
</evidence>
<proteinExistence type="predicted"/>
<accession>W6MXD5</accession>
<protein>
    <submittedName>
        <fullName evidence="1">Uncharacterized protein</fullName>
    </submittedName>
</protein>
<name>W6MXD5_9ASCO</name>
<sequence>MNYQGAFSLGTPDSQSSKILAFSQTQQDIPHTIFPEVPKFSDEFSRNCFADIFDHDISVRQDLKHVDHSGSSIAKQIGVTEDLINEDLDLAIEMTLKNPSFKELVVKLEKKLEDSVFK</sequence>
<dbReference type="GeneID" id="34522078"/>
<reference evidence="1" key="2">
    <citation type="submission" date="2014-02" db="EMBL/GenBank/DDBJ databases">
        <title>Complete DNA sequence of /Kuraishia capsulata/ illustrates novel genomic features among budding yeasts (/Saccharomycotina/).</title>
        <authorList>
            <person name="Morales L."/>
            <person name="Noel B."/>
            <person name="Porcel B."/>
            <person name="Marcet-Houben M."/>
            <person name="Hullo M-F."/>
            <person name="Sacerdot C."/>
            <person name="Tekaia F."/>
            <person name="Leh-Louis V."/>
            <person name="Despons L."/>
            <person name="Khanna V."/>
            <person name="Aury J-M."/>
            <person name="Barbe V."/>
            <person name="Couloux A."/>
            <person name="Labadie K."/>
            <person name="Pelletier E."/>
            <person name="Souciet J-L."/>
            <person name="Boekhout T."/>
            <person name="Gabaldon T."/>
            <person name="Wincker P."/>
            <person name="Dujon B."/>
        </authorList>
    </citation>
    <scope>NUCLEOTIDE SEQUENCE</scope>
    <source>
        <strain evidence="1">CBS 1993</strain>
    </source>
</reference>
<dbReference type="Proteomes" id="UP000019384">
    <property type="component" value="Unassembled WGS sequence"/>
</dbReference>
<dbReference type="RefSeq" id="XP_022460690.1">
    <property type="nucleotide sequence ID" value="XM_022601444.1"/>
</dbReference>
<organism evidence="1 2">
    <name type="scientific">Kuraishia capsulata CBS 1993</name>
    <dbReference type="NCBI Taxonomy" id="1382522"/>
    <lineage>
        <taxon>Eukaryota</taxon>
        <taxon>Fungi</taxon>
        <taxon>Dikarya</taxon>
        <taxon>Ascomycota</taxon>
        <taxon>Saccharomycotina</taxon>
        <taxon>Pichiomycetes</taxon>
        <taxon>Pichiales</taxon>
        <taxon>Pichiaceae</taxon>
        <taxon>Kuraishia</taxon>
    </lineage>
</organism>
<dbReference type="HOGENOM" id="CLU_2073520_0_0_1"/>